<dbReference type="SUPFAM" id="SSF48371">
    <property type="entry name" value="ARM repeat"/>
    <property type="match status" value="1"/>
</dbReference>
<dbReference type="InterPro" id="IPR004155">
    <property type="entry name" value="PBS_lyase_HEAT"/>
</dbReference>
<reference evidence="2 3" key="1">
    <citation type="submission" date="2024-02" db="EMBL/GenBank/DDBJ databases">
        <title>A novel Gemmatimonadota bacterium.</title>
        <authorList>
            <person name="Du Z.-J."/>
            <person name="Ye Y.-Q."/>
        </authorList>
    </citation>
    <scope>NUCLEOTIDE SEQUENCE [LARGE SCALE GENOMIC DNA]</scope>
    <source>
        <strain evidence="2 3">DH-20</strain>
    </source>
</reference>
<dbReference type="Proteomes" id="UP001484239">
    <property type="component" value="Unassembled WGS sequence"/>
</dbReference>
<dbReference type="RefSeq" id="WP_405276526.1">
    <property type="nucleotide sequence ID" value="NZ_JBBHLI010000001.1"/>
</dbReference>
<evidence type="ECO:0000313" key="3">
    <source>
        <dbReference type="Proteomes" id="UP001484239"/>
    </source>
</evidence>
<feature type="region of interest" description="Disordered" evidence="1">
    <location>
        <begin position="391"/>
        <end position="436"/>
    </location>
</feature>
<dbReference type="Pfam" id="PF03130">
    <property type="entry name" value="HEAT_PBS"/>
    <property type="match status" value="1"/>
</dbReference>
<organism evidence="2 3">
    <name type="scientific">Gaopeijia maritima</name>
    <dbReference type="NCBI Taxonomy" id="3119007"/>
    <lineage>
        <taxon>Bacteria</taxon>
        <taxon>Pseudomonadati</taxon>
        <taxon>Gemmatimonadota</taxon>
        <taxon>Longimicrobiia</taxon>
        <taxon>Gaopeijiales</taxon>
        <taxon>Gaopeijiaceae</taxon>
        <taxon>Gaopeijia</taxon>
    </lineage>
</organism>
<keyword evidence="3" id="KW-1185">Reference proteome</keyword>
<dbReference type="SMART" id="SM00567">
    <property type="entry name" value="EZ_HEAT"/>
    <property type="match status" value="3"/>
</dbReference>
<dbReference type="Gene3D" id="1.25.10.10">
    <property type="entry name" value="Leucine-rich Repeat Variant"/>
    <property type="match status" value="1"/>
</dbReference>
<name>A0ABU9E4H8_9BACT</name>
<feature type="compositionally biased region" description="Low complexity" evidence="1">
    <location>
        <begin position="392"/>
        <end position="404"/>
    </location>
</feature>
<protein>
    <submittedName>
        <fullName evidence="2">HEAT repeat domain-containing protein</fullName>
    </submittedName>
</protein>
<dbReference type="EMBL" id="JBBHLI010000001">
    <property type="protein sequence ID" value="MEK9499633.1"/>
    <property type="molecule type" value="Genomic_DNA"/>
</dbReference>
<evidence type="ECO:0000256" key="1">
    <source>
        <dbReference type="SAM" id="MobiDB-lite"/>
    </source>
</evidence>
<gene>
    <name evidence="2" type="ORF">WI372_01385</name>
</gene>
<dbReference type="InterPro" id="IPR016024">
    <property type="entry name" value="ARM-type_fold"/>
</dbReference>
<sequence length="436" mass="45581">MSGSLALPHAEAVERAWRAAAAELGGRYGVNPAWKTPGIRVDGTWGVIVLESMGGDAGYLTRARAVFQSSERVNLAVSAEGFLASVGKSLGFVQDIELGHPEFDRRFLARGFPPARVKELLAPPVVDLVLAQPFVGIRLGSPGLPPHPPGLRELEVRRTTIVRDAEQLVGMVRIAEALIPRLDPLAGPVRGDTAHLVERLAGVGGVVREHGFGGLVWEGDPPRREAARLLGESGDRAAVPPLIEALGDRDAGVVIAAIGALEQLSAQAAVPRLVRLLGHRDDAVEGRTPADHAADALTTLGHGAVAEAVAAALRGEPDGLAAAIGPWRDEVVAAFMRVLASFDLEARVEAARALGMLGAREALPLLREKSRAMGLRTRLSTAAREAIDAIEAQASLPRPAAAAPEDPDTLPRPADAGDRSDGGPTLPRPASPDSDG</sequence>
<dbReference type="InterPro" id="IPR011989">
    <property type="entry name" value="ARM-like"/>
</dbReference>
<evidence type="ECO:0000313" key="2">
    <source>
        <dbReference type="EMBL" id="MEK9499633.1"/>
    </source>
</evidence>
<proteinExistence type="predicted"/>
<dbReference type="Pfam" id="PF13646">
    <property type="entry name" value="HEAT_2"/>
    <property type="match status" value="1"/>
</dbReference>
<accession>A0ABU9E4H8</accession>
<comment type="caution">
    <text evidence="2">The sequence shown here is derived from an EMBL/GenBank/DDBJ whole genome shotgun (WGS) entry which is preliminary data.</text>
</comment>